<dbReference type="PANTHER" id="PTHR43065">
    <property type="entry name" value="SENSOR HISTIDINE KINASE"/>
    <property type="match status" value="1"/>
</dbReference>
<evidence type="ECO:0000256" key="4">
    <source>
        <dbReference type="ARBA" id="ARBA00022777"/>
    </source>
</evidence>
<keyword evidence="3" id="KW-0547">Nucleotide-binding</keyword>
<keyword evidence="5" id="KW-0067">ATP-binding</keyword>
<accession>A0A3B0XG05</accession>
<dbReference type="InterPro" id="IPR005467">
    <property type="entry name" value="His_kinase_dom"/>
</dbReference>
<dbReference type="PROSITE" id="PS50109">
    <property type="entry name" value="HIS_KIN"/>
    <property type="match status" value="1"/>
</dbReference>
<evidence type="ECO:0000256" key="6">
    <source>
        <dbReference type="ARBA" id="ARBA00023012"/>
    </source>
</evidence>
<evidence type="ECO:0000259" key="7">
    <source>
        <dbReference type="PROSITE" id="PS50109"/>
    </source>
</evidence>
<dbReference type="SUPFAM" id="SSF55874">
    <property type="entry name" value="ATPase domain of HSP90 chaperone/DNA topoisomerase II/histidine kinase"/>
    <property type="match status" value="1"/>
</dbReference>
<dbReference type="AlphaFoldDB" id="A0A3B0XG05"/>
<reference evidence="8" key="1">
    <citation type="submission" date="2018-06" db="EMBL/GenBank/DDBJ databases">
        <authorList>
            <person name="Zhirakovskaya E."/>
        </authorList>
    </citation>
    <scope>NUCLEOTIDE SEQUENCE</scope>
</reference>
<evidence type="ECO:0000256" key="5">
    <source>
        <dbReference type="ARBA" id="ARBA00022840"/>
    </source>
</evidence>
<dbReference type="InterPro" id="IPR036890">
    <property type="entry name" value="HATPase_C_sf"/>
</dbReference>
<keyword evidence="1" id="KW-0597">Phosphoprotein</keyword>
<organism evidence="8">
    <name type="scientific">hydrothermal vent metagenome</name>
    <dbReference type="NCBI Taxonomy" id="652676"/>
    <lineage>
        <taxon>unclassified sequences</taxon>
        <taxon>metagenomes</taxon>
        <taxon>ecological metagenomes</taxon>
    </lineage>
</organism>
<keyword evidence="6" id="KW-0902">Two-component regulatory system</keyword>
<keyword evidence="4" id="KW-0418">Kinase</keyword>
<dbReference type="InterPro" id="IPR004358">
    <property type="entry name" value="Sig_transdc_His_kin-like_C"/>
</dbReference>
<keyword evidence="2 8" id="KW-0808">Transferase</keyword>
<dbReference type="EC" id="2.7.13.3" evidence="8"/>
<evidence type="ECO:0000256" key="2">
    <source>
        <dbReference type="ARBA" id="ARBA00022679"/>
    </source>
</evidence>
<dbReference type="GO" id="GO:0004673">
    <property type="term" value="F:protein histidine kinase activity"/>
    <property type="evidence" value="ECO:0007669"/>
    <property type="project" value="UniProtKB-EC"/>
</dbReference>
<feature type="domain" description="Histidine kinase" evidence="7">
    <location>
        <begin position="1"/>
        <end position="69"/>
    </location>
</feature>
<name>A0A3B0XG05_9ZZZZ</name>
<dbReference type="GO" id="GO:0000160">
    <property type="term" value="P:phosphorelay signal transduction system"/>
    <property type="evidence" value="ECO:0007669"/>
    <property type="project" value="UniProtKB-KW"/>
</dbReference>
<evidence type="ECO:0000256" key="1">
    <source>
        <dbReference type="ARBA" id="ARBA00022553"/>
    </source>
</evidence>
<dbReference type="SMART" id="SM00387">
    <property type="entry name" value="HATPase_c"/>
    <property type="match status" value="1"/>
</dbReference>
<dbReference type="GO" id="GO:0005524">
    <property type="term" value="F:ATP binding"/>
    <property type="evidence" value="ECO:0007669"/>
    <property type="project" value="UniProtKB-KW"/>
</dbReference>
<evidence type="ECO:0000313" key="8">
    <source>
        <dbReference type="EMBL" id="VAW55526.1"/>
    </source>
</evidence>
<dbReference type="EMBL" id="UOFF01000099">
    <property type="protein sequence ID" value="VAW55526.1"/>
    <property type="molecule type" value="Genomic_DNA"/>
</dbReference>
<gene>
    <name evidence="8" type="ORF">MNBD_GAMMA07-2178</name>
</gene>
<evidence type="ECO:0000256" key="3">
    <source>
        <dbReference type="ARBA" id="ARBA00022741"/>
    </source>
</evidence>
<dbReference type="PRINTS" id="PR00344">
    <property type="entry name" value="BCTRLSENSOR"/>
</dbReference>
<sequence>MQTDIIDNGPGIPEHLQEQIFYPMVTGRAEGTGLGLSIAQSLINQHSGLIKMRSRPGKTVFTLYFPLSTEPRSRAHDQNTNHLGHLQ</sequence>
<dbReference type="PANTHER" id="PTHR43065:SF16">
    <property type="entry name" value="SENSORY HISTIDINE KINASE_PHOSPHATASE NTRB"/>
    <property type="match status" value="1"/>
</dbReference>
<proteinExistence type="predicted"/>
<dbReference type="InterPro" id="IPR003594">
    <property type="entry name" value="HATPase_dom"/>
</dbReference>
<dbReference type="Pfam" id="PF02518">
    <property type="entry name" value="HATPase_c"/>
    <property type="match status" value="1"/>
</dbReference>
<protein>
    <submittedName>
        <fullName evidence="8">Nitrogen regulation protein NtrB</fullName>
        <ecNumber evidence="8">2.7.13.3</ecNumber>
    </submittedName>
</protein>
<dbReference type="Gene3D" id="3.30.565.10">
    <property type="entry name" value="Histidine kinase-like ATPase, C-terminal domain"/>
    <property type="match status" value="1"/>
</dbReference>